<proteinExistence type="predicted"/>
<accession>A0ABU7H009</accession>
<gene>
    <name evidence="2" type="ORF">VRU49_03110</name>
</gene>
<feature type="signal peptide" evidence="1">
    <location>
        <begin position="1"/>
        <end position="19"/>
    </location>
</feature>
<reference evidence="2 3" key="1">
    <citation type="submission" date="2024-01" db="EMBL/GenBank/DDBJ databases">
        <title>Pedobacter sp. nov., isolated from oil-contaminated soil.</title>
        <authorList>
            <person name="Le N.T.T."/>
        </authorList>
    </citation>
    <scope>NUCLEOTIDE SEQUENCE [LARGE SCALE GENOMIC DNA]</scope>
    <source>
        <strain evidence="2 3">VNH31</strain>
    </source>
</reference>
<evidence type="ECO:0000256" key="1">
    <source>
        <dbReference type="SAM" id="SignalP"/>
    </source>
</evidence>
<evidence type="ECO:0008006" key="4">
    <source>
        <dbReference type="Google" id="ProtNLM"/>
    </source>
</evidence>
<dbReference type="RefSeq" id="WP_330145319.1">
    <property type="nucleotide sequence ID" value="NZ_JAZDQU010000001.1"/>
</dbReference>
<feature type="chain" id="PRO_5047220644" description="Carboxypeptidase-like regulatory domain-containing protein" evidence="1">
    <location>
        <begin position="20"/>
        <end position="250"/>
    </location>
</feature>
<comment type="caution">
    <text evidence="2">The sequence shown here is derived from an EMBL/GenBank/DDBJ whole genome shotgun (WGS) entry which is preliminary data.</text>
</comment>
<sequence>MPRISLFLIFLFTALTPYAQTVQGFVLNKNTKLRLAQVYIYNEKTEEGIYNNSKGEFTIKASKGDVIYAAREGYGLDTIVYNGEAAIYFQLIPLAIQIEKVEITSKSLDPQAEYLRNVKEYKQTLDKGLAKEVFSIRNATVGLSINAIYNLLSKQGKNARYLQKILERDYKEKLIDYKFRPDLVARVLNIKEPELSDFMSQYRPTYNFILNSTDYALIVFIKNSYASYKRSPAAFRLPILPINEDVDRKM</sequence>
<evidence type="ECO:0000313" key="2">
    <source>
        <dbReference type="EMBL" id="MEE1884402.1"/>
    </source>
</evidence>
<dbReference type="EMBL" id="JAZDQU010000001">
    <property type="protein sequence ID" value="MEE1884402.1"/>
    <property type="molecule type" value="Genomic_DNA"/>
</dbReference>
<name>A0ABU7H009_9SPHI</name>
<dbReference type="Proteomes" id="UP001337681">
    <property type="component" value="Unassembled WGS sequence"/>
</dbReference>
<keyword evidence="1" id="KW-0732">Signal</keyword>
<organism evidence="2 3">
    <name type="scientific">Pedobacter flavus</name>
    <dbReference type="NCBI Taxonomy" id="3113906"/>
    <lineage>
        <taxon>Bacteria</taxon>
        <taxon>Pseudomonadati</taxon>
        <taxon>Bacteroidota</taxon>
        <taxon>Sphingobacteriia</taxon>
        <taxon>Sphingobacteriales</taxon>
        <taxon>Sphingobacteriaceae</taxon>
        <taxon>Pedobacter</taxon>
    </lineage>
</organism>
<keyword evidence="3" id="KW-1185">Reference proteome</keyword>
<evidence type="ECO:0000313" key="3">
    <source>
        <dbReference type="Proteomes" id="UP001337681"/>
    </source>
</evidence>
<protein>
    <recommendedName>
        <fullName evidence="4">Carboxypeptidase-like regulatory domain-containing protein</fullName>
    </recommendedName>
</protein>